<dbReference type="PANTHER" id="PTHR10472">
    <property type="entry name" value="D-TYROSYL-TRNA TYR DEACYLASE"/>
    <property type="match status" value="1"/>
</dbReference>
<dbReference type="InterPro" id="IPR023509">
    <property type="entry name" value="DTD-like_sf"/>
</dbReference>
<evidence type="ECO:0000256" key="1">
    <source>
        <dbReference type="ARBA" id="ARBA00009673"/>
    </source>
</evidence>
<dbReference type="InterPro" id="IPR003732">
    <property type="entry name" value="Daa-tRNA_deacyls_DTD"/>
</dbReference>
<dbReference type="EMBL" id="OU015568">
    <property type="protein sequence ID" value="CAG5087090.1"/>
    <property type="molecule type" value="Genomic_DNA"/>
</dbReference>
<sequence length="616" mass="71374">MYRHSCRHLSLSQSLSKRGKIKKIILNRVGEQEFNHNEITNQSAETVEDESPLAIYGELAHTQPVYANVFPTKYGVKNSFDTMGHYLYSNQNRINPYDSFELINKMPYKAPRTQEEVAARNEELEKNIEEFDKNFGAVYDSSSIRKNWMKNLQKLSSRITGSSNITENLYSKDIESNFWKRFLVNSPYHMFGRAECWDIYERAHQAMKRENWGNQVSQVGKDALDGLTAGPFKHKILKEVENATIEWELVEVNSGSLKEPVLLSLDVSDSRYEAADGTKYTFATVRLQSKQRLKVWDRMGNPVIEDQEPRDVDEIVTFVHMVPDPSFRGWLIWDKENYSGFEIPNSNKTTVVARQKEIVDDADNFLKQQMHSSYNHWTGDKDYLHDRRREYYHKGWNYGGTQESESIAGEGGLEHQMKSMVYYENKHPSMAKRRLLYAGLPMELDGTPWELHLKRKRALIHYKRESGDLPKKNYSNRTKSLVRFRKDFVFLAVGVHKTDTDFDAKWIAKKLLAVRLFESDDGKTWNKSAKDHGYGILAVSQFTLYAFLKGNKPDFHLAMGGDEAKRLFDLVVSEMKQNYQDNKIETGVFGAMMEVDIVNDGPVTIEFDSTESRPKK</sequence>
<dbReference type="Pfam" id="PF02580">
    <property type="entry name" value="Tyr_Deacylase"/>
    <property type="match status" value="1"/>
</dbReference>
<name>A0ABN7S2G8_OIKDI</name>
<evidence type="ECO:0000256" key="3">
    <source>
        <dbReference type="ARBA" id="ARBA00047676"/>
    </source>
</evidence>
<gene>
    <name evidence="5" type="ORF">OKIOD_LOCUS3012</name>
</gene>
<evidence type="ECO:0000313" key="5">
    <source>
        <dbReference type="EMBL" id="CAG5087090.1"/>
    </source>
</evidence>
<dbReference type="PANTHER" id="PTHR10472:SF5">
    <property type="entry name" value="D-AMINOACYL-TRNA DEACYLASE 1"/>
    <property type="match status" value="1"/>
</dbReference>
<dbReference type="SUPFAM" id="SSF69500">
    <property type="entry name" value="DTD-like"/>
    <property type="match status" value="1"/>
</dbReference>
<keyword evidence="6" id="KW-1185">Reference proteome</keyword>
<reference evidence="5 6" key="1">
    <citation type="submission" date="2021-04" db="EMBL/GenBank/DDBJ databases">
        <authorList>
            <person name="Bliznina A."/>
        </authorList>
    </citation>
    <scope>NUCLEOTIDE SEQUENCE [LARGE SCALE GENOMIC DNA]</scope>
</reference>
<evidence type="ECO:0000256" key="2">
    <source>
        <dbReference type="ARBA" id="ARBA00013056"/>
    </source>
</evidence>
<dbReference type="Proteomes" id="UP001158576">
    <property type="component" value="Chromosome PAR"/>
</dbReference>
<evidence type="ECO:0000256" key="4">
    <source>
        <dbReference type="ARBA" id="ARBA00048018"/>
    </source>
</evidence>
<comment type="catalytic activity">
    <reaction evidence="4">
        <text>a D-aminoacyl-tRNA + H2O = a tRNA + a D-alpha-amino acid + H(+)</text>
        <dbReference type="Rhea" id="RHEA:13953"/>
        <dbReference type="Rhea" id="RHEA-COMP:10123"/>
        <dbReference type="Rhea" id="RHEA-COMP:10124"/>
        <dbReference type="ChEBI" id="CHEBI:15377"/>
        <dbReference type="ChEBI" id="CHEBI:15378"/>
        <dbReference type="ChEBI" id="CHEBI:59871"/>
        <dbReference type="ChEBI" id="CHEBI:78442"/>
        <dbReference type="ChEBI" id="CHEBI:79333"/>
        <dbReference type="EC" id="3.1.1.96"/>
    </reaction>
</comment>
<comment type="similarity">
    <text evidence="1">Belongs to the DTD family.</text>
</comment>
<comment type="catalytic activity">
    <reaction evidence="3">
        <text>glycyl-tRNA(Ala) + H2O = tRNA(Ala) + glycine + H(+)</text>
        <dbReference type="Rhea" id="RHEA:53744"/>
        <dbReference type="Rhea" id="RHEA-COMP:9657"/>
        <dbReference type="Rhea" id="RHEA-COMP:13640"/>
        <dbReference type="ChEBI" id="CHEBI:15377"/>
        <dbReference type="ChEBI" id="CHEBI:15378"/>
        <dbReference type="ChEBI" id="CHEBI:57305"/>
        <dbReference type="ChEBI" id="CHEBI:78442"/>
        <dbReference type="ChEBI" id="CHEBI:78522"/>
        <dbReference type="EC" id="3.1.1.96"/>
    </reaction>
</comment>
<protein>
    <recommendedName>
        <fullName evidence="2">D-aminoacyl-tRNA deacylase</fullName>
        <ecNumber evidence="2">3.1.1.96</ecNumber>
    </recommendedName>
</protein>
<evidence type="ECO:0000313" key="6">
    <source>
        <dbReference type="Proteomes" id="UP001158576"/>
    </source>
</evidence>
<accession>A0ABN7S2G8</accession>
<proteinExistence type="inferred from homology"/>
<dbReference type="Gene3D" id="3.50.80.10">
    <property type="entry name" value="D-tyrosyl-tRNA(Tyr) deacylase"/>
    <property type="match status" value="1"/>
</dbReference>
<dbReference type="Gene3D" id="3.10.450.240">
    <property type="match status" value="1"/>
</dbReference>
<organism evidence="5 6">
    <name type="scientific">Oikopleura dioica</name>
    <name type="common">Tunicate</name>
    <dbReference type="NCBI Taxonomy" id="34765"/>
    <lineage>
        <taxon>Eukaryota</taxon>
        <taxon>Metazoa</taxon>
        <taxon>Chordata</taxon>
        <taxon>Tunicata</taxon>
        <taxon>Appendicularia</taxon>
        <taxon>Copelata</taxon>
        <taxon>Oikopleuridae</taxon>
        <taxon>Oikopleura</taxon>
    </lineage>
</organism>
<dbReference type="EC" id="3.1.1.96" evidence="2"/>